<dbReference type="GO" id="GO:0051020">
    <property type="term" value="F:GTPase binding"/>
    <property type="evidence" value="ECO:0007669"/>
    <property type="project" value="UniProtKB-ARBA"/>
</dbReference>
<keyword evidence="3" id="KW-0963">Cytoplasm</keyword>
<evidence type="ECO:0000256" key="9">
    <source>
        <dbReference type="ARBA" id="ARBA00022840"/>
    </source>
</evidence>
<evidence type="ECO:0000256" key="3">
    <source>
        <dbReference type="ARBA" id="ARBA00022490"/>
    </source>
</evidence>
<reference evidence="15" key="1">
    <citation type="submission" date="2025-05" db="UniProtKB">
        <authorList>
            <consortium name="RefSeq"/>
        </authorList>
    </citation>
    <scope>NUCLEOTIDE SEQUENCE [LARGE SCALE GENOMIC DNA]</scope>
</reference>
<evidence type="ECO:0000256" key="11">
    <source>
        <dbReference type="ARBA" id="ARBA00048679"/>
    </source>
</evidence>
<dbReference type="GO" id="GO:0005524">
    <property type="term" value="F:ATP binding"/>
    <property type="evidence" value="ECO:0007669"/>
    <property type="project" value="UniProtKB-UniRule"/>
</dbReference>
<dbReference type="Gene3D" id="1.10.510.10">
    <property type="entry name" value="Transferase(Phosphotransferase) domain 1"/>
    <property type="match status" value="1"/>
</dbReference>
<evidence type="ECO:0000256" key="8">
    <source>
        <dbReference type="ARBA" id="ARBA00022777"/>
    </source>
</evidence>
<dbReference type="PANTHER" id="PTHR47987:SF14">
    <property type="entry name" value="RECEPTOR-LIKE CYTOSOLIC SERINE_THREONINE-PROTEIN KINASE RBK2"/>
    <property type="match status" value="1"/>
</dbReference>
<dbReference type="GO" id="GO:0004674">
    <property type="term" value="F:protein serine/threonine kinase activity"/>
    <property type="evidence" value="ECO:0007669"/>
    <property type="project" value="UniProtKB-KW"/>
</dbReference>
<organism evidence="15 16">
    <name type="scientific">Rhodamnia argentea</name>
    <dbReference type="NCBI Taxonomy" id="178133"/>
    <lineage>
        <taxon>Eukaryota</taxon>
        <taxon>Viridiplantae</taxon>
        <taxon>Streptophyta</taxon>
        <taxon>Embryophyta</taxon>
        <taxon>Tracheophyta</taxon>
        <taxon>Spermatophyta</taxon>
        <taxon>Magnoliopsida</taxon>
        <taxon>eudicotyledons</taxon>
        <taxon>Gunneridae</taxon>
        <taxon>Pentapetalae</taxon>
        <taxon>rosids</taxon>
        <taxon>malvids</taxon>
        <taxon>Myrtales</taxon>
        <taxon>Myrtaceae</taxon>
        <taxon>Myrtoideae</taxon>
        <taxon>Myrteae</taxon>
        <taxon>Australasian group</taxon>
        <taxon>Rhodamnia</taxon>
    </lineage>
</organism>
<keyword evidence="9 13" id="KW-0067">ATP-binding</keyword>
<dbReference type="PROSITE" id="PS00107">
    <property type="entry name" value="PROTEIN_KINASE_ATP"/>
    <property type="match status" value="1"/>
</dbReference>
<feature type="domain" description="Protein kinase" evidence="14">
    <location>
        <begin position="209"/>
        <end position="480"/>
    </location>
</feature>
<evidence type="ECO:0000256" key="1">
    <source>
        <dbReference type="ARBA" id="ARBA00004496"/>
    </source>
</evidence>
<dbReference type="PANTHER" id="PTHR47987">
    <property type="entry name" value="OS08G0249100 PROTEIN"/>
    <property type="match status" value="1"/>
</dbReference>
<evidence type="ECO:0000313" key="16">
    <source>
        <dbReference type="RefSeq" id="XP_030534890.1"/>
    </source>
</evidence>
<evidence type="ECO:0000256" key="10">
    <source>
        <dbReference type="ARBA" id="ARBA00047899"/>
    </source>
</evidence>
<dbReference type="PROSITE" id="PS00108">
    <property type="entry name" value="PROTEIN_KINASE_ST"/>
    <property type="match status" value="1"/>
</dbReference>
<dbReference type="EC" id="2.7.11.1" evidence="2"/>
<evidence type="ECO:0000256" key="7">
    <source>
        <dbReference type="ARBA" id="ARBA00022741"/>
    </source>
</evidence>
<keyword evidence="4" id="KW-0723">Serine/threonine-protein kinase</keyword>
<evidence type="ECO:0000256" key="6">
    <source>
        <dbReference type="ARBA" id="ARBA00022679"/>
    </source>
</evidence>
<dbReference type="InterPro" id="IPR001245">
    <property type="entry name" value="Ser-Thr/Tyr_kinase_cat_dom"/>
</dbReference>
<dbReference type="Gene3D" id="3.30.200.20">
    <property type="entry name" value="Phosphorylase Kinase, domain 1"/>
    <property type="match status" value="1"/>
</dbReference>
<keyword evidence="15" id="KW-1185">Reference proteome</keyword>
<dbReference type="InterPro" id="IPR011009">
    <property type="entry name" value="Kinase-like_dom_sf"/>
</dbReference>
<sequence length="525" mass="59038">MAEVAARMAPPTFFFSGYLWHRDMDYGRRPVKILIDPVNRKKRHAVLTSSASAQGSRNCKAYPCLLIALSASLHFLSQRHASATCLLDLRLLDMEKGKHDESSPRGVIEACIRRLEPEAESHEDKCEEEEIHCSNSRALSHWRRFFTLWKRKSIKRLASFPPLAVPKLSKRKSGSTRENITPVLSDIYNSKSSLLHFTFSELQMATNNFSPENLIGKGGYAEVFKGSLQNGQLVAVKRLNKGTADERIASFLSELGTIAHVNHPNIAKLIGCGVEGGMHIVFQLSALGSLGSVLHGSKANLGWDKRYKIALGTADGLLYLHESCQRRIIHRDIKADNILLAKDFEPQICDFGLAKWLPKQWTHHNVSKFEGTFGYFAPEYFMHGIVDEKTDVYAFGVLLLELITGQKALDHLGRSLVLWAKPLLDDNVIEGLIDPSLGDDYNSDEMDCVIMTASLCIEQSPILRPQMNQVTILLRGESFMSECTEEGQRRSLQRTYSEELLDAQEYNSTRYLSDLKRHNEVALSS</sequence>
<name>A0A8B8PJC0_9MYRT</name>
<evidence type="ECO:0000256" key="13">
    <source>
        <dbReference type="PROSITE-ProRule" id="PRU10141"/>
    </source>
</evidence>
<comment type="catalytic activity">
    <reaction evidence="11">
        <text>L-seryl-[protein] + ATP = O-phospho-L-seryl-[protein] + ADP + H(+)</text>
        <dbReference type="Rhea" id="RHEA:17989"/>
        <dbReference type="Rhea" id="RHEA-COMP:9863"/>
        <dbReference type="Rhea" id="RHEA-COMP:11604"/>
        <dbReference type="ChEBI" id="CHEBI:15378"/>
        <dbReference type="ChEBI" id="CHEBI:29999"/>
        <dbReference type="ChEBI" id="CHEBI:30616"/>
        <dbReference type="ChEBI" id="CHEBI:83421"/>
        <dbReference type="ChEBI" id="CHEBI:456216"/>
        <dbReference type="EC" id="2.7.11.1"/>
    </reaction>
</comment>
<comment type="subunit">
    <text evidence="12">Interacts with ARAC5 and ARAC10.</text>
</comment>
<proteinExistence type="predicted"/>
<gene>
    <name evidence="16" type="primary">LOC115743979</name>
</gene>
<evidence type="ECO:0000256" key="4">
    <source>
        <dbReference type="ARBA" id="ARBA00022527"/>
    </source>
</evidence>
<keyword evidence="6" id="KW-0808">Transferase</keyword>
<keyword evidence="7 13" id="KW-0547">Nucleotide-binding</keyword>
<evidence type="ECO:0000259" key="14">
    <source>
        <dbReference type="PROSITE" id="PS50011"/>
    </source>
</evidence>
<accession>A0A8B8PJC0</accession>
<dbReference type="AlphaFoldDB" id="A0A8B8PJC0"/>
<evidence type="ECO:0000256" key="12">
    <source>
        <dbReference type="ARBA" id="ARBA00063228"/>
    </source>
</evidence>
<dbReference type="InterPro" id="IPR008271">
    <property type="entry name" value="Ser/Thr_kinase_AS"/>
</dbReference>
<dbReference type="PROSITE" id="PS50011">
    <property type="entry name" value="PROTEIN_KINASE_DOM"/>
    <property type="match status" value="1"/>
</dbReference>
<reference evidence="16" key="2">
    <citation type="submission" date="2025-08" db="UniProtKB">
        <authorList>
            <consortium name="RefSeq"/>
        </authorList>
    </citation>
    <scope>IDENTIFICATION</scope>
    <source>
        <tissue evidence="16">Leaf</tissue>
    </source>
</reference>
<dbReference type="Pfam" id="PF07714">
    <property type="entry name" value="PK_Tyr_Ser-Thr"/>
    <property type="match status" value="1"/>
</dbReference>
<dbReference type="InterPro" id="IPR046958">
    <property type="entry name" value="RBK1/2/STUNTED"/>
</dbReference>
<evidence type="ECO:0000256" key="2">
    <source>
        <dbReference type="ARBA" id="ARBA00012513"/>
    </source>
</evidence>
<keyword evidence="5" id="KW-0597">Phosphoprotein</keyword>
<dbReference type="GO" id="GO:0005737">
    <property type="term" value="C:cytoplasm"/>
    <property type="evidence" value="ECO:0007669"/>
    <property type="project" value="UniProtKB-SubCell"/>
</dbReference>
<keyword evidence="8" id="KW-0418">Kinase</keyword>
<feature type="binding site" evidence="13">
    <location>
        <position position="237"/>
    </location>
    <ligand>
        <name>ATP</name>
        <dbReference type="ChEBI" id="CHEBI:30616"/>
    </ligand>
</feature>
<dbReference type="RefSeq" id="XP_030534890.1">
    <property type="nucleotide sequence ID" value="XM_030679030.2"/>
</dbReference>
<dbReference type="InterPro" id="IPR017441">
    <property type="entry name" value="Protein_kinase_ATP_BS"/>
</dbReference>
<dbReference type="GeneID" id="115743979"/>
<evidence type="ECO:0000313" key="15">
    <source>
        <dbReference type="Proteomes" id="UP000827889"/>
    </source>
</evidence>
<dbReference type="SMART" id="SM00220">
    <property type="entry name" value="S_TKc"/>
    <property type="match status" value="1"/>
</dbReference>
<dbReference type="KEGG" id="rarg:115743979"/>
<evidence type="ECO:0000256" key="5">
    <source>
        <dbReference type="ARBA" id="ARBA00022553"/>
    </source>
</evidence>
<dbReference type="FunFam" id="3.30.200.20:FF:000389">
    <property type="entry name" value="Receptor-like cytosolic serine/threonine-protein kinase RBK1"/>
    <property type="match status" value="1"/>
</dbReference>
<comment type="subcellular location">
    <subcellularLocation>
        <location evidence="1">Cytoplasm</location>
    </subcellularLocation>
</comment>
<dbReference type="SUPFAM" id="SSF56112">
    <property type="entry name" value="Protein kinase-like (PK-like)"/>
    <property type="match status" value="1"/>
</dbReference>
<dbReference type="InterPro" id="IPR000719">
    <property type="entry name" value="Prot_kinase_dom"/>
</dbReference>
<dbReference type="Proteomes" id="UP000827889">
    <property type="component" value="Chromosome 1"/>
</dbReference>
<protein>
    <recommendedName>
        <fullName evidence="2">non-specific serine/threonine protein kinase</fullName>
        <ecNumber evidence="2">2.7.11.1</ecNumber>
    </recommendedName>
</protein>
<dbReference type="FunFam" id="1.10.510.10:FF:000335">
    <property type="entry name" value="receptor-like cytosolic serine/threonine-protein kinase RBK2"/>
    <property type="match status" value="1"/>
</dbReference>
<comment type="catalytic activity">
    <reaction evidence="10">
        <text>L-threonyl-[protein] + ATP = O-phospho-L-threonyl-[protein] + ADP + H(+)</text>
        <dbReference type="Rhea" id="RHEA:46608"/>
        <dbReference type="Rhea" id="RHEA-COMP:11060"/>
        <dbReference type="Rhea" id="RHEA-COMP:11605"/>
        <dbReference type="ChEBI" id="CHEBI:15378"/>
        <dbReference type="ChEBI" id="CHEBI:30013"/>
        <dbReference type="ChEBI" id="CHEBI:30616"/>
        <dbReference type="ChEBI" id="CHEBI:61977"/>
        <dbReference type="ChEBI" id="CHEBI:456216"/>
        <dbReference type="EC" id="2.7.11.1"/>
    </reaction>
</comment>
<dbReference type="OrthoDB" id="4062651at2759"/>